<evidence type="ECO:0000256" key="1">
    <source>
        <dbReference type="ARBA" id="ARBA00004141"/>
    </source>
</evidence>
<evidence type="ECO:0000256" key="4">
    <source>
        <dbReference type="ARBA" id="ARBA00022692"/>
    </source>
</evidence>
<evidence type="ECO:0000256" key="12">
    <source>
        <dbReference type="ARBA" id="ARBA00041185"/>
    </source>
</evidence>
<feature type="transmembrane region" description="Helical" evidence="17">
    <location>
        <begin position="158"/>
        <end position="176"/>
    </location>
</feature>
<evidence type="ECO:0000313" key="18">
    <source>
        <dbReference type="EMBL" id="BCN31552.1"/>
    </source>
</evidence>
<dbReference type="EC" id="2.4.99.28" evidence="14"/>
<comment type="function">
    <text evidence="16">Peptidoglycan polymerase that is essential for cell division.</text>
</comment>
<feature type="transmembrane region" description="Helical" evidence="17">
    <location>
        <begin position="353"/>
        <end position="374"/>
    </location>
</feature>
<evidence type="ECO:0000256" key="13">
    <source>
        <dbReference type="ARBA" id="ARBA00041418"/>
    </source>
</evidence>
<feature type="transmembrane region" description="Helical" evidence="17">
    <location>
        <begin position="287"/>
        <end position="311"/>
    </location>
</feature>
<keyword evidence="7 17" id="KW-1133">Transmembrane helix</keyword>
<evidence type="ECO:0000256" key="11">
    <source>
        <dbReference type="ARBA" id="ARBA00038053"/>
    </source>
</evidence>
<feature type="transmembrane region" description="Helical" evidence="17">
    <location>
        <begin position="21"/>
        <end position="42"/>
    </location>
</feature>
<protein>
    <recommendedName>
        <fullName evidence="12">Probable peptidoglycan glycosyltransferase FtsW</fullName>
        <ecNumber evidence="14">2.4.99.28</ecNumber>
    </recommendedName>
    <alternativeName>
        <fullName evidence="13">Cell division protein FtsW</fullName>
    </alternativeName>
    <alternativeName>
        <fullName evidence="10">Cell wall polymerase</fullName>
    </alternativeName>
    <alternativeName>
        <fullName evidence="9">Peptidoglycan polymerase</fullName>
    </alternativeName>
</protein>
<feature type="transmembrane region" description="Helical" evidence="17">
    <location>
        <begin position="95"/>
        <end position="115"/>
    </location>
</feature>
<evidence type="ECO:0000256" key="5">
    <source>
        <dbReference type="ARBA" id="ARBA00022960"/>
    </source>
</evidence>
<dbReference type="RefSeq" id="WP_271712665.1">
    <property type="nucleotide sequence ID" value="NZ_AP024169.1"/>
</dbReference>
<dbReference type="GO" id="GO:0008955">
    <property type="term" value="F:peptidoglycan glycosyltransferase activity"/>
    <property type="evidence" value="ECO:0007669"/>
    <property type="project" value="UniProtKB-EC"/>
</dbReference>
<keyword evidence="5" id="KW-0133">Cell shape</keyword>
<feature type="transmembrane region" description="Helical" evidence="17">
    <location>
        <begin position="62"/>
        <end position="83"/>
    </location>
</feature>
<dbReference type="GO" id="GO:0015648">
    <property type="term" value="F:lipid-linked peptidoglycan transporter activity"/>
    <property type="evidence" value="ECO:0007669"/>
    <property type="project" value="TreeGrafter"/>
</dbReference>
<dbReference type="GO" id="GO:0009252">
    <property type="term" value="P:peptidoglycan biosynthetic process"/>
    <property type="evidence" value="ECO:0007669"/>
    <property type="project" value="UniProtKB-KW"/>
</dbReference>
<feature type="transmembrane region" description="Helical" evidence="17">
    <location>
        <begin position="203"/>
        <end position="224"/>
    </location>
</feature>
<evidence type="ECO:0000256" key="15">
    <source>
        <dbReference type="ARBA" id="ARBA00049902"/>
    </source>
</evidence>
<reference evidence="18 19" key="1">
    <citation type="submission" date="2020-11" db="EMBL/GenBank/DDBJ databases">
        <title>Draft genome sequencing of a Lachnospiraceae strain isolated from anoxic soil subjected to BSD treatment.</title>
        <authorList>
            <person name="Uek A."/>
            <person name="Tonouchi A."/>
        </authorList>
    </citation>
    <scope>NUCLEOTIDE SEQUENCE [LARGE SCALE GENOMIC DNA]</scope>
    <source>
        <strain evidence="18 19">TB5</strain>
    </source>
</reference>
<dbReference type="KEGG" id="ahb:bsdtb5_28470"/>
<organism evidence="18 19">
    <name type="scientific">Anaeromicropila herbilytica</name>
    <dbReference type="NCBI Taxonomy" id="2785025"/>
    <lineage>
        <taxon>Bacteria</taxon>
        <taxon>Bacillati</taxon>
        <taxon>Bacillota</taxon>
        <taxon>Clostridia</taxon>
        <taxon>Lachnospirales</taxon>
        <taxon>Lachnospiraceae</taxon>
        <taxon>Anaeromicropila</taxon>
    </lineage>
</organism>
<feature type="transmembrane region" description="Helical" evidence="17">
    <location>
        <begin position="182"/>
        <end position="198"/>
    </location>
</feature>
<evidence type="ECO:0000256" key="14">
    <source>
        <dbReference type="ARBA" id="ARBA00044770"/>
    </source>
</evidence>
<dbReference type="GO" id="GO:0008360">
    <property type="term" value="P:regulation of cell shape"/>
    <property type="evidence" value="ECO:0007669"/>
    <property type="project" value="UniProtKB-KW"/>
</dbReference>
<evidence type="ECO:0000256" key="7">
    <source>
        <dbReference type="ARBA" id="ARBA00022989"/>
    </source>
</evidence>
<gene>
    <name evidence="18" type="primary">ftsW</name>
    <name evidence="18" type="ORF">bsdtb5_28470</name>
</gene>
<dbReference type="GO" id="GO:0051301">
    <property type="term" value="P:cell division"/>
    <property type="evidence" value="ECO:0007669"/>
    <property type="project" value="InterPro"/>
</dbReference>
<evidence type="ECO:0000256" key="9">
    <source>
        <dbReference type="ARBA" id="ARBA00032370"/>
    </source>
</evidence>
<dbReference type="PANTHER" id="PTHR30474:SF2">
    <property type="entry name" value="PEPTIDOGLYCAN GLYCOSYLTRANSFERASE FTSW-RELATED"/>
    <property type="match status" value="1"/>
</dbReference>
<evidence type="ECO:0000256" key="8">
    <source>
        <dbReference type="ARBA" id="ARBA00023136"/>
    </source>
</evidence>
<proteinExistence type="inferred from homology"/>
<dbReference type="Proteomes" id="UP000595897">
    <property type="component" value="Chromosome"/>
</dbReference>
<dbReference type="Pfam" id="PF01098">
    <property type="entry name" value="FTSW_RODA_SPOVE"/>
    <property type="match status" value="1"/>
</dbReference>
<feature type="transmembrane region" description="Helical" evidence="17">
    <location>
        <begin position="317"/>
        <end position="341"/>
    </location>
</feature>
<evidence type="ECO:0000256" key="6">
    <source>
        <dbReference type="ARBA" id="ARBA00022984"/>
    </source>
</evidence>
<keyword evidence="2" id="KW-0328">Glycosyltransferase</keyword>
<evidence type="ECO:0000256" key="2">
    <source>
        <dbReference type="ARBA" id="ARBA00022676"/>
    </source>
</evidence>
<keyword evidence="6" id="KW-0573">Peptidoglycan synthesis</keyword>
<comment type="similarity">
    <text evidence="11">Belongs to the SEDS family. FtsW subfamily.</text>
</comment>
<dbReference type="AlphaFoldDB" id="A0A7R7IDH3"/>
<dbReference type="PANTHER" id="PTHR30474">
    <property type="entry name" value="CELL CYCLE PROTEIN"/>
    <property type="match status" value="1"/>
</dbReference>
<evidence type="ECO:0000256" key="3">
    <source>
        <dbReference type="ARBA" id="ARBA00022679"/>
    </source>
</evidence>
<dbReference type="InterPro" id="IPR001182">
    <property type="entry name" value="FtsW/RodA"/>
</dbReference>
<sequence>MTRADREMSRGRRKFHSYYDYSLLFLTLFLVCFGLVMIYSTSAYNALRVFGDPMHFFKRQGIIALGGVFAMLIVSRIDYRIYFRKLPVLKIRPVILLYIAAIFFQILVLIVGNEINGAKRWIDLGPLGTFQPSDLSKVAAILFIAFIVNMAPRKLDKLSGFIRVSLYVAPLLALIAKENLSTAIVIAAILVVICFVASRKKSYFFLVAIALVCVGAAYIMFVGYRAERVKVWLNVETEPKGYQILQGLYAIASGGIFGTGLGQSMQKLGFIPESHNDMIFSVICEELGLFGAVAIILVFLLLIWRLFIIAINAPDLYGALIAVGVLTHIAVQVILNIAVVTNSMPSTGIPMPFISYGGTSVFILLVEMGIVLSVSNQIKYER</sequence>
<name>A0A7R7IDH3_9FIRM</name>
<dbReference type="GO" id="GO:0032153">
    <property type="term" value="C:cell division site"/>
    <property type="evidence" value="ECO:0007669"/>
    <property type="project" value="TreeGrafter"/>
</dbReference>
<evidence type="ECO:0000313" key="19">
    <source>
        <dbReference type="Proteomes" id="UP000595897"/>
    </source>
</evidence>
<feature type="transmembrane region" description="Helical" evidence="17">
    <location>
        <begin position="135"/>
        <end position="151"/>
    </location>
</feature>
<keyword evidence="19" id="KW-1185">Reference proteome</keyword>
<comment type="subcellular location">
    <subcellularLocation>
        <location evidence="1">Membrane</location>
        <topology evidence="1">Multi-pass membrane protein</topology>
    </subcellularLocation>
</comment>
<keyword evidence="8 17" id="KW-0472">Membrane</keyword>
<dbReference type="EMBL" id="AP024169">
    <property type="protein sequence ID" value="BCN31552.1"/>
    <property type="molecule type" value="Genomic_DNA"/>
</dbReference>
<evidence type="ECO:0000256" key="10">
    <source>
        <dbReference type="ARBA" id="ARBA00033270"/>
    </source>
</evidence>
<evidence type="ECO:0000256" key="16">
    <source>
        <dbReference type="ARBA" id="ARBA00049966"/>
    </source>
</evidence>
<comment type="catalytic activity">
    <reaction evidence="15">
        <text>[GlcNAc-(1-&gt;4)-Mur2Ac(oyl-L-Ala-gamma-D-Glu-L-Lys-D-Ala-D-Ala)](n)-di-trans,octa-cis-undecaprenyl diphosphate + beta-D-GlcNAc-(1-&gt;4)-Mur2Ac(oyl-L-Ala-gamma-D-Glu-L-Lys-D-Ala-D-Ala)-di-trans,octa-cis-undecaprenyl diphosphate = [GlcNAc-(1-&gt;4)-Mur2Ac(oyl-L-Ala-gamma-D-Glu-L-Lys-D-Ala-D-Ala)](n+1)-di-trans,octa-cis-undecaprenyl diphosphate + di-trans,octa-cis-undecaprenyl diphosphate + H(+)</text>
        <dbReference type="Rhea" id="RHEA:23708"/>
        <dbReference type="Rhea" id="RHEA-COMP:9602"/>
        <dbReference type="Rhea" id="RHEA-COMP:9603"/>
        <dbReference type="ChEBI" id="CHEBI:15378"/>
        <dbReference type="ChEBI" id="CHEBI:58405"/>
        <dbReference type="ChEBI" id="CHEBI:60033"/>
        <dbReference type="ChEBI" id="CHEBI:78435"/>
        <dbReference type="EC" id="2.4.99.28"/>
    </reaction>
</comment>
<evidence type="ECO:0000256" key="17">
    <source>
        <dbReference type="SAM" id="Phobius"/>
    </source>
</evidence>
<keyword evidence="4 17" id="KW-0812">Transmembrane</keyword>
<keyword evidence="3" id="KW-0808">Transferase</keyword>
<accession>A0A7R7IDH3</accession>
<dbReference type="GO" id="GO:0005886">
    <property type="term" value="C:plasma membrane"/>
    <property type="evidence" value="ECO:0007669"/>
    <property type="project" value="TreeGrafter"/>
</dbReference>